<name>A0A5A9GF32_AZOLI</name>
<evidence type="ECO:0000313" key="2">
    <source>
        <dbReference type="Proteomes" id="UP000324927"/>
    </source>
</evidence>
<dbReference type="Proteomes" id="UP000324927">
    <property type="component" value="Unassembled WGS sequence"/>
</dbReference>
<proteinExistence type="predicted"/>
<accession>A0A5A9GF32</accession>
<dbReference type="OrthoDB" id="7305894at2"/>
<dbReference type="AlphaFoldDB" id="A0A5A9GF32"/>
<reference evidence="1 2" key="1">
    <citation type="submission" date="2019-08" db="EMBL/GenBank/DDBJ databases">
        <authorList>
            <person name="Grouzdev D."/>
            <person name="Tikhonova E."/>
            <person name="Kravchenko I."/>
        </authorList>
    </citation>
    <scope>NUCLEOTIDE SEQUENCE [LARGE SCALE GENOMIC DNA]</scope>
    <source>
        <strain evidence="1 2">59b</strain>
    </source>
</reference>
<keyword evidence="2" id="KW-1185">Reference proteome</keyword>
<organism evidence="1 2">
    <name type="scientific">Azospirillum lipoferum</name>
    <dbReference type="NCBI Taxonomy" id="193"/>
    <lineage>
        <taxon>Bacteria</taxon>
        <taxon>Pseudomonadati</taxon>
        <taxon>Pseudomonadota</taxon>
        <taxon>Alphaproteobacteria</taxon>
        <taxon>Rhodospirillales</taxon>
        <taxon>Azospirillaceae</taxon>
        <taxon>Azospirillum</taxon>
    </lineage>
</organism>
<protein>
    <recommendedName>
        <fullName evidence="3">DUF3168 domain-containing protein</fullName>
    </recommendedName>
</protein>
<comment type="caution">
    <text evidence="1">The sequence shown here is derived from an EMBL/GenBank/DDBJ whole genome shotgun (WGS) entry which is preliminary data.</text>
</comment>
<dbReference type="Gene3D" id="3.30.2000.20">
    <property type="match status" value="1"/>
</dbReference>
<dbReference type="EMBL" id="VTTN01000013">
    <property type="protein sequence ID" value="KAA0593021.1"/>
    <property type="molecule type" value="Genomic_DNA"/>
</dbReference>
<sequence length="147" mass="15971">MASIDAFDTLHSFIGTAWPDAAPMSCPLAWDNEAFTPPAPFDAQDRPQCWGRVLVDASLWDQDSIGAGDPAEELWEEVGTLALTVFSPAGAGSRPNRDLLTAFAGMVRGQRLGGLEFRGCRFDPARAKDESGAWWGMTIIIDWKRGA</sequence>
<evidence type="ECO:0008006" key="3">
    <source>
        <dbReference type="Google" id="ProtNLM"/>
    </source>
</evidence>
<evidence type="ECO:0000313" key="1">
    <source>
        <dbReference type="EMBL" id="KAA0593021.1"/>
    </source>
</evidence>
<dbReference type="RefSeq" id="WP_149234015.1">
    <property type="nucleotide sequence ID" value="NZ_JALJXJ010000015.1"/>
</dbReference>
<gene>
    <name evidence="1" type="ORF">FZ942_26225</name>
</gene>